<dbReference type="PANTHER" id="PTHR12778:SF10">
    <property type="entry name" value="MAJOR FACILITATOR SUPERFAMILY DOMAIN-CONTAINING PROTEIN 3"/>
    <property type="match status" value="1"/>
</dbReference>
<feature type="transmembrane region" description="Helical" evidence="6">
    <location>
        <begin position="171"/>
        <end position="192"/>
    </location>
</feature>
<proteinExistence type="predicted"/>
<feature type="transmembrane region" description="Helical" evidence="6">
    <location>
        <begin position="107"/>
        <end position="130"/>
    </location>
</feature>
<name>A0ABV6YVR4_UNCC1</name>
<dbReference type="CDD" id="cd17486">
    <property type="entry name" value="MFS_AmpG_like"/>
    <property type="match status" value="1"/>
</dbReference>
<dbReference type="InterPro" id="IPR020846">
    <property type="entry name" value="MFS_dom"/>
</dbReference>
<feature type="transmembrane region" description="Helical" evidence="6">
    <location>
        <begin position="351"/>
        <end position="373"/>
    </location>
</feature>
<protein>
    <submittedName>
        <fullName evidence="8">MFS transporter</fullName>
    </submittedName>
</protein>
<evidence type="ECO:0000313" key="8">
    <source>
        <dbReference type="EMBL" id="MFC1850260.1"/>
    </source>
</evidence>
<dbReference type="Pfam" id="PF07690">
    <property type="entry name" value="MFS_1"/>
    <property type="match status" value="2"/>
</dbReference>
<keyword evidence="5 6" id="KW-0472">Membrane</keyword>
<feature type="transmembrane region" description="Helical" evidence="6">
    <location>
        <begin position="315"/>
        <end position="339"/>
    </location>
</feature>
<evidence type="ECO:0000256" key="3">
    <source>
        <dbReference type="ARBA" id="ARBA00022692"/>
    </source>
</evidence>
<feature type="transmembrane region" description="Helical" evidence="6">
    <location>
        <begin position="12"/>
        <end position="37"/>
    </location>
</feature>
<reference evidence="8 9" key="1">
    <citation type="submission" date="2024-09" db="EMBL/GenBank/DDBJ databases">
        <title>Laminarin stimulates single cell rates of sulfate reduction while oxygen inhibits transcriptomic activity in coastal marine sediment.</title>
        <authorList>
            <person name="Lindsay M."/>
            <person name="Orcutt B."/>
            <person name="Emerson D."/>
            <person name="Stepanauskas R."/>
            <person name="D'Angelo T."/>
        </authorList>
    </citation>
    <scope>NUCLEOTIDE SEQUENCE [LARGE SCALE GENOMIC DNA]</scope>
    <source>
        <strain evidence="8">SAG AM-311-K15</strain>
    </source>
</reference>
<dbReference type="InterPro" id="IPR004752">
    <property type="entry name" value="AmpG_permease/AT-1"/>
</dbReference>
<evidence type="ECO:0000259" key="7">
    <source>
        <dbReference type="PROSITE" id="PS50850"/>
    </source>
</evidence>
<feature type="transmembrane region" description="Helical" evidence="6">
    <location>
        <begin position="260"/>
        <end position="281"/>
    </location>
</feature>
<sequence length="411" mass="43975">MRQWIKVYGNSRVLSVLGLGFSSGLPLALTGATLQAWMVTEAVDLRVIGIFSLVALPYTLKILWAPLMDRYTPSLLGRRRGWILITQIMLGGAIAFLALTSPGSMPVAVAVLALLVSFFSASQDIVVDAYRTDVLRPHELGAGAATAVLGYRLAMLTSGALAMILSDHLSWHAVYSIMAALMLFNVLFTILAPEPTDQVVPPKSIQEAVWGPLSAYFSRSGAVAMLLFIVLFKLGDVIAAAMTTPFLLDLGFNRTEVGAVYKAFGLASTIFGALAGGAIMARIGLNRSLWIFAILQAVSNLTFTFLALVGKSYPIMVGAVAIENICGGMGTAGFVAFLMSLCDKRFTATQYALLTSLMGLTRVLAGVPTGFMVQAFGWSLFYTISVIGALPAILLLPRFAPWNNRSLEGRS</sequence>
<dbReference type="PROSITE" id="PS50850">
    <property type="entry name" value="MFS"/>
    <property type="match status" value="1"/>
</dbReference>
<keyword evidence="2" id="KW-0813">Transport</keyword>
<feature type="transmembrane region" description="Helical" evidence="6">
    <location>
        <begin position="43"/>
        <end position="60"/>
    </location>
</feature>
<organism evidence="8 9">
    <name type="scientific">candidate division CSSED10-310 bacterium</name>
    <dbReference type="NCBI Taxonomy" id="2855610"/>
    <lineage>
        <taxon>Bacteria</taxon>
        <taxon>Bacteria division CSSED10-310</taxon>
    </lineage>
</organism>
<dbReference type="Gene3D" id="1.20.1250.20">
    <property type="entry name" value="MFS general substrate transporter like domains"/>
    <property type="match status" value="1"/>
</dbReference>
<dbReference type="SUPFAM" id="SSF103473">
    <property type="entry name" value="MFS general substrate transporter"/>
    <property type="match status" value="1"/>
</dbReference>
<evidence type="ECO:0000256" key="6">
    <source>
        <dbReference type="SAM" id="Phobius"/>
    </source>
</evidence>
<dbReference type="EMBL" id="JBHPBY010000087">
    <property type="protein sequence ID" value="MFC1850260.1"/>
    <property type="molecule type" value="Genomic_DNA"/>
</dbReference>
<dbReference type="InterPro" id="IPR011701">
    <property type="entry name" value="MFS"/>
</dbReference>
<feature type="transmembrane region" description="Helical" evidence="6">
    <location>
        <begin position="142"/>
        <end position="165"/>
    </location>
</feature>
<evidence type="ECO:0000313" key="9">
    <source>
        <dbReference type="Proteomes" id="UP001594351"/>
    </source>
</evidence>
<evidence type="ECO:0000256" key="5">
    <source>
        <dbReference type="ARBA" id="ARBA00023136"/>
    </source>
</evidence>
<evidence type="ECO:0000256" key="2">
    <source>
        <dbReference type="ARBA" id="ARBA00022448"/>
    </source>
</evidence>
<comment type="subcellular location">
    <subcellularLocation>
        <location evidence="1">Membrane</location>
        <topology evidence="1">Multi-pass membrane protein</topology>
    </subcellularLocation>
</comment>
<keyword evidence="3 6" id="KW-0812">Transmembrane</keyword>
<feature type="transmembrane region" description="Helical" evidence="6">
    <location>
        <begin position="223"/>
        <end position="248"/>
    </location>
</feature>
<feature type="domain" description="Major facilitator superfamily (MFS) profile" evidence="7">
    <location>
        <begin position="219"/>
        <end position="411"/>
    </location>
</feature>
<feature type="transmembrane region" description="Helical" evidence="6">
    <location>
        <begin position="379"/>
        <end position="400"/>
    </location>
</feature>
<gene>
    <name evidence="8" type="ORF">ACFL27_08720</name>
</gene>
<keyword evidence="4 6" id="KW-1133">Transmembrane helix</keyword>
<dbReference type="NCBIfam" id="TIGR00901">
    <property type="entry name" value="2A0125"/>
    <property type="match status" value="1"/>
</dbReference>
<evidence type="ECO:0000256" key="4">
    <source>
        <dbReference type="ARBA" id="ARBA00022989"/>
    </source>
</evidence>
<feature type="transmembrane region" description="Helical" evidence="6">
    <location>
        <begin position="81"/>
        <end position="101"/>
    </location>
</feature>
<accession>A0ABV6YVR4</accession>
<dbReference type="PANTHER" id="PTHR12778">
    <property type="entry name" value="SOLUTE CARRIER FAMILY 33 ACETYL-COA TRANSPORTER -RELATED"/>
    <property type="match status" value="1"/>
</dbReference>
<feature type="transmembrane region" description="Helical" evidence="6">
    <location>
        <begin position="288"/>
        <end position="309"/>
    </location>
</feature>
<keyword evidence="9" id="KW-1185">Reference proteome</keyword>
<dbReference type="InterPro" id="IPR036259">
    <property type="entry name" value="MFS_trans_sf"/>
</dbReference>
<dbReference type="Proteomes" id="UP001594351">
    <property type="component" value="Unassembled WGS sequence"/>
</dbReference>
<evidence type="ECO:0000256" key="1">
    <source>
        <dbReference type="ARBA" id="ARBA00004141"/>
    </source>
</evidence>
<comment type="caution">
    <text evidence="8">The sequence shown here is derived from an EMBL/GenBank/DDBJ whole genome shotgun (WGS) entry which is preliminary data.</text>
</comment>